<dbReference type="InterPro" id="IPR036779">
    <property type="entry name" value="LysM_dom_sf"/>
</dbReference>
<dbReference type="PANTHER" id="PTHR30404">
    <property type="entry name" value="N-ACETYLMURAMOYL-L-ALANINE AMIDASE"/>
    <property type="match status" value="1"/>
</dbReference>
<evidence type="ECO:0000256" key="2">
    <source>
        <dbReference type="ARBA" id="ARBA00011901"/>
    </source>
</evidence>
<dbReference type="CDD" id="cd00118">
    <property type="entry name" value="LysM"/>
    <property type="match status" value="2"/>
</dbReference>
<dbReference type="EMBL" id="NVUL01000050">
    <property type="protein sequence ID" value="PCI76977.1"/>
    <property type="molecule type" value="Genomic_DNA"/>
</dbReference>
<dbReference type="EC" id="3.5.1.28" evidence="2"/>
<dbReference type="Gene3D" id="3.10.350.10">
    <property type="entry name" value="LysM domain"/>
    <property type="match status" value="2"/>
</dbReference>
<dbReference type="CDD" id="cd02696">
    <property type="entry name" value="MurNAc-LAA"/>
    <property type="match status" value="1"/>
</dbReference>
<evidence type="ECO:0000313" key="7">
    <source>
        <dbReference type="EMBL" id="PCI76977.1"/>
    </source>
</evidence>
<accession>A0A2A4X4M3</accession>
<dbReference type="SUPFAM" id="SSF54106">
    <property type="entry name" value="LysM domain"/>
    <property type="match status" value="2"/>
</dbReference>
<comment type="catalytic activity">
    <reaction evidence="1">
        <text>Hydrolyzes the link between N-acetylmuramoyl residues and L-amino acid residues in certain cell-wall glycopeptides.</text>
        <dbReference type="EC" id="3.5.1.28"/>
    </reaction>
</comment>
<evidence type="ECO:0000256" key="1">
    <source>
        <dbReference type="ARBA" id="ARBA00001561"/>
    </source>
</evidence>
<dbReference type="SMART" id="SM00257">
    <property type="entry name" value="LysM"/>
    <property type="match status" value="2"/>
</dbReference>
<dbReference type="PANTHER" id="PTHR30404:SF0">
    <property type="entry name" value="N-ACETYLMURAMOYL-L-ALANINE AMIDASE AMIC"/>
    <property type="match status" value="1"/>
</dbReference>
<evidence type="ECO:0000256" key="5">
    <source>
        <dbReference type="SAM" id="SignalP"/>
    </source>
</evidence>
<feature type="compositionally biased region" description="Low complexity" evidence="4">
    <location>
        <begin position="151"/>
        <end position="161"/>
    </location>
</feature>
<protein>
    <recommendedName>
        <fullName evidence="2">N-acetylmuramoyl-L-alanine amidase</fullName>
        <ecNumber evidence="2">3.5.1.28</ecNumber>
    </recommendedName>
</protein>
<feature type="region of interest" description="Disordered" evidence="4">
    <location>
        <begin position="145"/>
        <end position="168"/>
    </location>
</feature>
<feature type="domain" description="LysM" evidence="6">
    <location>
        <begin position="419"/>
        <end position="462"/>
    </location>
</feature>
<feature type="domain" description="LysM" evidence="6">
    <location>
        <begin position="471"/>
        <end position="514"/>
    </location>
</feature>
<keyword evidence="5" id="KW-0732">Signal</keyword>
<organism evidence="7 8">
    <name type="scientific">SAR86 cluster bacterium</name>
    <dbReference type="NCBI Taxonomy" id="2030880"/>
    <lineage>
        <taxon>Bacteria</taxon>
        <taxon>Pseudomonadati</taxon>
        <taxon>Pseudomonadota</taxon>
        <taxon>Gammaproteobacteria</taxon>
        <taxon>SAR86 cluster</taxon>
    </lineage>
</organism>
<dbReference type="Pfam" id="PF01520">
    <property type="entry name" value="Amidase_3"/>
    <property type="match status" value="1"/>
</dbReference>
<dbReference type="Pfam" id="PF11741">
    <property type="entry name" value="AMIN"/>
    <property type="match status" value="1"/>
</dbReference>
<dbReference type="GO" id="GO:0030288">
    <property type="term" value="C:outer membrane-bounded periplasmic space"/>
    <property type="evidence" value="ECO:0007669"/>
    <property type="project" value="TreeGrafter"/>
</dbReference>
<dbReference type="Proteomes" id="UP000218767">
    <property type="component" value="Unassembled WGS sequence"/>
</dbReference>
<dbReference type="PROSITE" id="PS51782">
    <property type="entry name" value="LYSM"/>
    <property type="match status" value="2"/>
</dbReference>
<dbReference type="GO" id="GO:0008745">
    <property type="term" value="F:N-acetylmuramoyl-L-alanine amidase activity"/>
    <property type="evidence" value="ECO:0007669"/>
    <property type="project" value="UniProtKB-EC"/>
</dbReference>
<name>A0A2A4X4M3_9GAMM</name>
<dbReference type="Gene3D" id="3.40.630.40">
    <property type="entry name" value="Zn-dependent exopeptidases"/>
    <property type="match status" value="1"/>
</dbReference>
<dbReference type="InterPro" id="IPR002508">
    <property type="entry name" value="MurNAc-LAA_cat"/>
</dbReference>
<keyword evidence="3" id="KW-0378">Hydrolase</keyword>
<evidence type="ECO:0000256" key="4">
    <source>
        <dbReference type="SAM" id="MobiDB-lite"/>
    </source>
</evidence>
<dbReference type="InterPro" id="IPR018392">
    <property type="entry name" value="LysM"/>
</dbReference>
<dbReference type="GO" id="GO:0009253">
    <property type="term" value="P:peptidoglycan catabolic process"/>
    <property type="evidence" value="ECO:0007669"/>
    <property type="project" value="InterPro"/>
</dbReference>
<dbReference type="Pfam" id="PF01476">
    <property type="entry name" value="LysM"/>
    <property type="match status" value="2"/>
</dbReference>
<evidence type="ECO:0000313" key="8">
    <source>
        <dbReference type="Proteomes" id="UP000218767"/>
    </source>
</evidence>
<feature type="signal peptide" evidence="5">
    <location>
        <begin position="1"/>
        <end position="34"/>
    </location>
</feature>
<evidence type="ECO:0000259" key="6">
    <source>
        <dbReference type="PROSITE" id="PS51782"/>
    </source>
</evidence>
<dbReference type="InterPro" id="IPR021731">
    <property type="entry name" value="AMIN_dom"/>
</dbReference>
<sequence>MKSQHYLSSIKGSSRCLTLALAVGTLLASFAVSAASVEEVRLWRAPDHTRLVFDLSGEVEYKLFTLSNPARVVIDIEGSSLGGDLSRLDFNESPISGMRSAIRDENTLRIVIDLGAQVEPRSFTLAPNSEQGDRLVVDLYDESPSANAPRSTITNSSNSTSAPRSDERRNIIVAISAGHGGEDPGGIGYDGKLREKNITLKIARALFDQLERMPGYTPIMIRDGDYYVELQRRSEIAREERADLFVAVHTDWYRTSRANGLTIYALSGDRADRENSRRVAQKENNADLLGGVGGDLDLSSWDDDVALTLVSLQMAWSMEQSLIAGTRVLESLDGVTRLRRDKVQQASLEVLKSPDIPSMLIETGYLTNPDEARRLNTSAFQQKLARGIAQGVMNYFYDAPPEGTLVAWQKSNGIVPLPGIYMVKRGDSLSVIAQRYNVRLAELKSVNSISSNTIHIGQELTIPGVGTAEPEEHTIRRGETLSEIAQRYQVSLGSLRQANNITNDRIMVGQILKIPAS</sequence>
<dbReference type="SUPFAM" id="SSF53187">
    <property type="entry name" value="Zn-dependent exopeptidases"/>
    <property type="match status" value="1"/>
</dbReference>
<reference evidence="8" key="1">
    <citation type="submission" date="2017-08" db="EMBL/GenBank/DDBJ databases">
        <title>A dynamic microbial community with high functional redundancy inhabits the cold, oxic subseafloor aquifer.</title>
        <authorList>
            <person name="Tully B.J."/>
            <person name="Wheat C.G."/>
            <person name="Glazer B.T."/>
            <person name="Huber J.A."/>
        </authorList>
    </citation>
    <scope>NUCLEOTIDE SEQUENCE [LARGE SCALE GENOMIC DNA]</scope>
</reference>
<dbReference type="InterPro" id="IPR050695">
    <property type="entry name" value="N-acetylmuramoyl_amidase_3"/>
</dbReference>
<dbReference type="SMART" id="SM00646">
    <property type="entry name" value="Ami_3"/>
    <property type="match status" value="1"/>
</dbReference>
<proteinExistence type="predicted"/>
<gene>
    <name evidence="7" type="ORF">COB20_09200</name>
</gene>
<evidence type="ECO:0000256" key="3">
    <source>
        <dbReference type="ARBA" id="ARBA00022801"/>
    </source>
</evidence>
<dbReference type="AlphaFoldDB" id="A0A2A4X4M3"/>
<dbReference type="Gene3D" id="2.60.40.3500">
    <property type="match status" value="1"/>
</dbReference>
<comment type="caution">
    <text evidence="7">The sequence shown here is derived from an EMBL/GenBank/DDBJ whole genome shotgun (WGS) entry which is preliminary data.</text>
</comment>
<feature type="chain" id="PRO_5012088264" description="N-acetylmuramoyl-L-alanine amidase" evidence="5">
    <location>
        <begin position="35"/>
        <end position="517"/>
    </location>
</feature>